<name>A0AA39RHD8_ACESA</name>
<gene>
    <name evidence="2" type="ORF">LWI29_010406</name>
</gene>
<dbReference type="EMBL" id="JAUESC010000387">
    <property type="protein sequence ID" value="KAK0573592.1"/>
    <property type="molecule type" value="Genomic_DNA"/>
</dbReference>
<feature type="compositionally biased region" description="Polar residues" evidence="1">
    <location>
        <begin position="1"/>
        <end position="21"/>
    </location>
</feature>
<evidence type="ECO:0000313" key="2">
    <source>
        <dbReference type="EMBL" id="KAK0573592.1"/>
    </source>
</evidence>
<reference evidence="2" key="1">
    <citation type="journal article" date="2022" name="Plant J.">
        <title>Strategies of tolerance reflected in two North American maple genomes.</title>
        <authorList>
            <person name="McEvoy S.L."/>
            <person name="Sezen U.U."/>
            <person name="Trouern-Trend A."/>
            <person name="McMahon S.M."/>
            <person name="Schaberg P.G."/>
            <person name="Yang J."/>
            <person name="Wegrzyn J.L."/>
            <person name="Swenson N.G."/>
        </authorList>
    </citation>
    <scope>NUCLEOTIDE SEQUENCE</scope>
    <source>
        <strain evidence="2">NS2018</strain>
    </source>
</reference>
<keyword evidence="3" id="KW-1185">Reference proteome</keyword>
<protein>
    <submittedName>
        <fullName evidence="2">Uncharacterized protein</fullName>
    </submittedName>
</protein>
<dbReference type="Proteomes" id="UP001168877">
    <property type="component" value="Unassembled WGS sequence"/>
</dbReference>
<feature type="region of interest" description="Disordered" evidence="1">
    <location>
        <begin position="1"/>
        <end position="53"/>
    </location>
</feature>
<sequence length="141" mass="15429">MSFWTIQGSSSSSNRVSPTRSDPTRPGDFGDRFRPLSDAVSDGRPPRIVAGAPPVTLHPFLASHAKVFNSNKSSKPPWLSKPSSSVQRPFSRLPERPSSPNLGGFMWRLHSRGPEGQNSPPSSISSRRARARRPWMTSPPG</sequence>
<reference evidence="2" key="2">
    <citation type="submission" date="2023-06" db="EMBL/GenBank/DDBJ databases">
        <authorList>
            <person name="Swenson N.G."/>
            <person name="Wegrzyn J.L."/>
            <person name="Mcevoy S.L."/>
        </authorList>
    </citation>
    <scope>NUCLEOTIDE SEQUENCE</scope>
    <source>
        <strain evidence="2">NS2018</strain>
        <tissue evidence="2">Leaf</tissue>
    </source>
</reference>
<dbReference type="AlphaFoldDB" id="A0AA39RHD8"/>
<evidence type="ECO:0000256" key="1">
    <source>
        <dbReference type="SAM" id="MobiDB-lite"/>
    </source>
</evidence>
<feature type="compositionally biased region" description="Basic and acidic residues" evidence="1">
    <location>
        <begin position="22"/>
        <end position="35"/>
    </location>
</feature>
<comment type="caution">
    <text evidence="2">The sequence shown here is derived from an EMBL/GenBank/DDBJ whole genome shotgun (WGS) entry which is preliminary data.</text>
</comment>
<feature type="compositionally biased region" description="Low complexity" evidence="1">
    <location>
        <begin position="70"/>
        <end position="85"/>
    </location>
</feature>
<proteinExistence type="predicted"/>
<accession>A0AA39RHD8</accession>
<organism evidence="2 3">
    <name type="scientific">Acer saccharum</name>
    <name type="common">Sugar maple</name>
    <dbReference type="NCBI Taxonomy" id="4024"/>
    <lineage>
        <taxon>Eukaryota</taxon>
        <taxon>Viridiplantae</taxon>
        <taxon>Streptophyta</taxon>
        <taxon>Embryophyta</taxon>
        <taxon>Tracheophyta</taxon>
        <taxon>Spermatophyta</taxon>
        <taxon>Magnoliopsida</taxon>
        <taxon>eudicotyledons</taxon>
        <taxon>Gunneridae</taxon>
        <taxon>Pentapetalae</taxon>
        <taxon>rosids</taxon>
        <taxon>malvids</taxon>
        <taxon>Sapindales</taxon>
        <taxon>Sapindaceae</taxon>
        <taxon>Hippocastanoideae</taxon>
        <taxon>Acereae</taxon>
        <taxon>Acer</taxon>
    </lineage>
</organism>
<evidence type="ECO:0000313" key="3">
    <source>
        <dbReference type="Proteomes" id="UP001168877"/>
    </source>
</evidence>
<feature type="region of interest" description="Disordered" evidence="1">
    <location>
        <begin position="70"/>
        <end position="141"/>
    </location>
</feature>